<dbReference type="RefSeq" id="XP_019031100.1">
    <property type="nucleotide sequence ID" value="XM_019177068.1"/>
</dbReference>
<dbReference type="InterPro" id="IPR032675">
    <property type="entry name" value="LRR_dom_sf"/>
</dbReference>
<dbReference type="SUPFAM" id="SSF52058">
    <property type="entry name" value="L domain-like"/>
    <property type="match status" value="1"/>
</dbReference>
<feature type="region of interest" description="Disordered" evidence="4">
    <location>
        <begin position="341"/>
        <end position="362"/>
    </location>
</feature>
<dbReference type="PANTHER" id="PTHR48059">
    <property type="entry name" value="POLYGALACTURONASE INHIBITOR 1"/>
    <property type="match status" value="1"/>
</dbReference>
<dbReference type="InterPro" id="IPR051848">
    <property type="entry name" value="PGIP"/>
</dbReference>
<evidence type="ECO:0000256" key="1">
    <source>
        <dbReference type="ARBA" id="ARBA00004196"/>
    </source>
</evidence>
<keyword evidence="7" id="KW-1185">Reference proteome</keyword>
<feature type="compositionally biased region" description="Low complexity" evidence="4">
    <location>
        <begin position="400"/>
        <end position="421"/>
    </location>
</feature>
<organism evidence="6 7">
    <name type="scientific">Cryptococcus wingfieldii CBS 7118</name>
    <dbReference type="NCBI Taxonomy" id="1295528"/>
    <lineage>
        <taxon>Eukaryota</taxon>
        <taxon>Fungi</taxon>
        <taxon>Dikarya</taxon>
        <taxon>Basidiomycota</taxon>
        <taxon>Agaricomycotina</taxon>
        <taxon>Tremellomycetes</taxon>
        <taxon>Tremellales</taxon>
        <taxon>Cryptococcaceae</taxon>
        <taxon>Cryptococcus</taxon>
    </lineage>
</organism>
<keyword evidence="2" id="KW-0433">Leucine-rich repeat</keyword>
<feature type="region of interest" description="Disordered" evidence="4">
    <location>
        <begin position="171"/>
        <end position="190"/>
    </location>
</feature>
<evidence type="ECO:0000256" key="5">
    <source>
        <dbReference type="SAM" id="Phobius"/>
    </source>
</evidence>
<dbReference type="EMBL" id="AWGH01000014">
    <property type="protein sequence ID" value="ODN94821.1"/>
    <property type="molecule type" value="Genomic_DNA"/>
</dbReference>
<keyword evidence="5" id="KW-1133">Transmembrane helix</keyword>
<dbReference type="OrthoDB" id="676979at2759"/>
<feature type="transmembrane region" description="Helical" evidence="5">
    <location>
        <begin position="374"/>
        <end position="395"/>
    </location>
</feature>
<dbReference type="Gene3D" id="3.80.10.10">
    <property type="entry name" value="Ribonuclease Inhibitor"/>
    <property type="match status" value="2"/>
</dbReference>
<evidence type="ECO:0000313" key="6">
    <source>
        <dbReference type="EMBL" id="ODN94821.1"/>
    </source>
</evidence>
<dbReference type="Proteomes" id="UP000094819">
    <property type="component" value="Unassembled WGS sequence"/>
</dbReference>
<keyword evidence="5" id="KW-0472">Membrane</keyword>
<evidence type="ECO:0000256" key="3">
    <source>
        <dbReference type="ARBA" id="ARBA00022737"/>
    </source>
</evidence>
<dbReference type="InterPro" id="IPR001611">
    <property type="entry name" value="Leu-rich_rpt"/>
</dbReference>
<proteinExistence type="predicted"/>
<dbReference type="InterPro" id="IPR025875">
    <property type="entry name" value="Leu-rich_rpt_4"/>
</dbReference>
<reference evidence="6 7" key="1">
    <citation type="submission" date="2016-06" db="EMBL/GenBank/DDBJ databases">
        <title>Evolution of pathogenesis and genome organization in the Tremellales.</title>
        <authorList>
            <person name="Cuomo C."/>
            <person name="Litvintseva A."/>
            <person name="Heitman J."/>
            <person name="Chen Y."/>
            <person name="Sun S."/>
            <person name="Springer D."/>
            <person name="Dromer F."/>
            <person name="Young S."/>
            <person name="Zeng Q."/>
            <person name="Chapman S."/>
            <person name="Gujja S."/>
            <person name="Saif S."/>
            <person name="Birren B."/>
        </authorList>
    </citation>
    <scope>NUCLEOTIDE SEQUENCE [LARGE SCALE GENOMIC DNA]</scope>
    <source>
        <strain evidence="6 7">CBS 7118</strain>
    </source>
</reference>
<keyword evidence="3" id="KW-0677">Repeat</keyword>
<feature type="region of interest" description="Disordered" evidence="4">
    <location>
        <begin position="23"/>
        <end position="113"/>
    </location>
</feature>
<dbReference type="Pfam" id="PF12799">
    <property type="entry name" value="LRR_4"/>
    <property type="match status" value="1"/>
</dbReference>
<feature type="region of interest" description="Disordered" evidence="4">
    <location>
        <begin position="398"/>
        <end position="421"/>
    </location>
</feature>
<name>A0A1E3J4D4_9TREE</name>
<feature type="compositionally biased region" description="Basic and acidic residues" evidence="4">
    <location>
        <begin position="343"/>
        <end position="362"/>
    </location>
</feature>
<feature type="compositionally biased region" description="Pro residues" evidence="4">
    <location>
        <begin position="30"/>
        <end position="41"/>
    </location>
</feature>
<dbReference type="PANTHER" id="PTHR48059:SF30">
    <property type="entry name" value="OS06G0587000 PROTEIN"/>
    <property type="match status" value="1"/>
</dbReference>
<accession>A0A1E3J4D4</accession>
<dbReference type="GeneID" id="30194181"/>
<keyword evidence="5" id="KW-0812">Transmembrane</keyword>
<dbReference type="PROSITE" id="PS51450">
    <property type="entry name" value="LRR"/>
    <property type="match status" value="1"/>
</dbReference>
<protein>
    <recommendedName>
        <fullName evidence="8">Leucine-rich repeat-containing N-terminal plant-type domain-containing protein</fullName>
    </recommendedName>
</protein>
<evidence type="ECO:0000256" key="2">
    <source>
        <dbReference type="ARBA" id="ARBA00022614"/>
    </source>
</evidence>
<evidence type="ECO:0000313" key="7">
    <source>
        <dbReference type="Proteomes" id="UP000094819"/>
    </source>
</evidence>
<evidence type="ECO:0008006" key="8">
    <source>
        <dbReference type="Google" id="ProtNLM"/>
    </source>
</evidence>
<gene>
    <name evidence="6" type="ORF">L198_04968</name>
</gene>
<comment type="caution">
    <text evidence="6">The sequence shown here is derived from an EMBL/GenBank/DDBJ whole genome shotgun (WGS) entry which is preliminary data.</text>
</comment>
<evidence type="ECO:0000256" key="4">
    <source>
        <dbReference type="SAM" id="MobiDB-lite"/>
    </source>
</evidence>
<sequence>MAPPSDTSRWSFKSRFSIQSFLPARHPPLITGPPRMPPTLPGPRHETIVSDTVSPVHSEYPDLALSTPLPPTKKRSYDGSPLRWVQEQEQVLQESRERKRAPPPPPLDLDRTHRMYPPNHVDVVIDPGTPPPPPKAKKERAIIEDPFEVAEVEAGHRYPFWKGGRVDIRPGQVIPRGMNPSLSDSDKSSRKSKAPLFTTLATPDNYDSVLHNVLLTPTYLPSPSVQPTPTSPWSYMDEKKNRRQTLLDTISNAGRRASRWAPGKSILRNNHGPYGDVDRSLKAMREREIREMDKFRKGGVRLDVPNSAYSTGSSPAREMSNVYSRKSPGWLGSREAAIGFSGDGKHASRHGDKSWRVSKKEDDKKKRNKKLLKIGTIIAVLILVALIIGLCTTLLRKKSSSSTPSSSDSSNSTATASSSAAEASATSSRTLSACLDQFTNSASSSPSSYPCSDCVSVLTSTTNDFSQSLVNGNSTGVGSALQFCAMMDIFNKVEDTSDMTKWGEDASPCGWDGVNCDSRGRITTLTLKYPKVPDELPDTLGNVYGLKALHLTGNSSIPTGEFPSSLLKLPDFTTLDLEYTALTGSIDSAPFSDAPGLVTLALISNANLGTKMPDLSSNTKLVTAVVTGQSLTDPNADKLPSSLTYLDLSYNSLTGQIPSFSQLTSLNTLYLQNNKYTSAPSSLPSSLQSISFTSNTDLSGSMPSAVCSSTTLTSCDLRSTSLTAGSGTSSSSSSSSQAVSPSALSSSGAASSSAASSSVGSTSVAGSTSSSAVASTSAVSSSVVSSRAASSTVASGSSSAVASSSSALVARAETSGVCGVCQFS</sequence>
<dbReference type="AlphaFoldDB" id="A0A1E3J4D4"/>
<comment type="subcellular location">
    <subcellularLocation>
        <location evidence="1">Cell envelope</location>
    </subcellularLocation>
</comment>